<organism evidence="2 3">
    <name type="scientific">Leptospira santarosai</name>
    <dbReference type="NCBI Taxonomy" id="28183"/>
    <lineage>
        <taxon>Bacteria</taxon>
        <taxon>Pseudomonadati</taxon>
        <taxon>Spirochaetota</taxon>
        <taxon>Spirochaetia</taxon>
        <taxon>Leptospirales</taxon>
        <taxon>Leptospiraceae</taxon>
        <taxon>Leptospira</taxon>
    </lineage>
</organism>
<proteinExistence type="predicted"/>
<dbReference type="Proteomes" id="UP000033961">
    <property type="component" value="Chromosome I"/>
</dbReference>
<sequence length="119" mass="13714">MNSKKPSFLGLNPNFLKIETRIFLPFLFGCIVLILLLGSLLLYYQKKNTDTTAIRNVAQQMLALRVYYSDNIVNKALREGTEVTYKYKTVPKSIPLPATIVKEFGEHLTRRNGTRTRYL</sequence>
<keyword evidence="2" id="KW-0808">Transferase</keyword>
<keyword evidence="2" id="KW-0418">Kinase</keyword>
<keyword evidence="1" id="KW-0472">Membrane</keyword>
<dbReference type="AlphaFoldDB" id="A0A2P1QWR1"/>
<protein>
    <submittedName>
        <fullName evidence="2">Histidine kinase</fullName>
    </submittedName>
</protein>
<accession>A0A2P1QWR1</accession>
<gene>
    <name evidence="2" type="ORF">XB16_3050</name>
</gene>
<evidence type="ECO:0000313" key="2">
    <source>
        <dbReference type="EMBL" id="AVQ13349.1"/>
    </source>
</evidence>
<name>A0A2P1QWR1_9LEPT</name>
<keyword evidence="1" id="KW-0812">Transmembrane</keyword>
<dbReference type="EMBL" id="CP027843">
    <property type="protein sequence ID" value="AVQ13349.1"/>
    <property type="molecule type" value="Genomic_DNA"/>
</dbReference>
<evidence type="ECO:0000313" key="3">
    <source>
        <dbReference type="Proteomes" id="UP000033961"/>
    </source>
</evidence>
<feature type="transmembrane region" description="Helical" evidence="1">
    <location>
        <begin position="22"/>
        <end position="44"/>
    </location>
</feature>
<keyword evidence="1" id="KW-1133">Transmembrane helix</keyword>
<evidence type="ECO:0000256" key="1">
    <source>
        <dbReference type="SAM" id="Phobius"/>
    </source>
</evidence>
<reference evidence="2 3" key="1">
    <citation type="journal article" date="2015" name="Genome Announc.">
        <title>Draft Genome Sequences of Leptospira santarosai Strains U160, U164, and U233, Isolated from Asymptomatic Cattle.</title>
        <authorList>
            <person name="Kremer F.S."/>
            <person name="Eslabao M.R."/>
            <person name="Provisor M."/>
            <person name="Woloski R.D."/>
            <person name="Ramires O.V."/>
            <person name="Moreno L.Z."/>
            <person name="Moreno A.M."/>
            <person name="Hamond C."/>
            <person name="Lilenbaum W."/>
            <person name="Dellagostin O.A."/>
        </authorList>
    </citation>
    <scope>NUCLEOTIDE SEQUENCE [LARGE SCALE GENOMIC DNA]</scope>
    <source>
        <strain evidence="2 3">U160</strain>
    </source>
</reference>
<dbReference type="GO" id="GO:0016301">
    <property type="term" value="F:kinase activity"/>
    <property type="evidence" value="ECO:0007669"/>
    <property type="project" value="UniProtKB-KW"/>
</dbReference>